<feature type="transmembrane region" description="Helical" evidence="7">
    <location>
        <begin position="98"/>
        <end position="121"/>
    </location>
</feature>
<dbReference type="PANTHER" id="PTHR43163:SF6">
    <property type="entry name" value="DIPEPTIDE TRANSPORT SYSTEM PERMEASE PROTEIN DPPB-RELATED"/>
    <property type="match status" value="1"/>
</dbReference>
<dbReference type="Pfam" id="PF00528">
    <property type="entry name" value="BPD_transp_1"/>
    <property type="match status" value="1"/>
</dbReference>
<accession>D0GLG0</accession>
<dbReference type="RefSeq" id="WP_006807314.1">
    <property type="nucleotide sequence ID" value="NZ_ADAD01000117.1"/>
</dbReference>
<keyword evidence="5 7" id="KW-1133">Transmembrane helix</keyword>
<dbReference type="Pfam" id="PF19300">
    <property type="entry name" value="BPD_transp_1_N"/>
    <property type="match status" value="1"/>
</dbReference>
<keyword evidence="6 7" id="KW-0472">Membrane</keyword>
<feature type="transmembrane region" description="Helical" evidence="7">
    <location>
        <begin position="133"/>
        <end position="160"/>
    </location>
</feature>
<evidence type="ECO:0000256" key="5">
    <source>
        <dbReference type="ARBA" id="ARBA00022989"/>
    </source>
</evidence>
<feature type="transmembrane region" description="Helical" evidence="7">
    <location>
        <begin position="268"/>
        <end position="287"/>
    </location>
</feature>
<proteinExistence type="inferred from homology"/>
<sequence>MIKKIISLFSIFAVISLITFFLVKLSPGDPAENYLRASHVSITAETLASTRKALGLDKPVPVQYMNWAGNLLKGDFGVSYSKKVPVIDLVSEAIVPTFQLGLFSFLILLLTAPILGIISAVNKNSFIDYIVRALSYTGVSVPTFWLGYILIIIFAVSLKILPVSGRGGLENLILPCITLVTPLVAQTTFLIRKSILEQMEKPHVENAVIREVSRKKVIINHLLRNAAIPIVTVLSSNIMFLLTGSVLIEEIFSWPGIGKLFATAVRTGDFPLIQIMLLFFGVMSVIVNEITQIMIKYIDPKLRLKEKTGM</sequence>
<dbReference type="InterPro" id="IPR000515">
    <property type="entry name" value="MetI-like"/>
</dbReference>
<dbReference type="Proteomes" id="UP000004226">
    <property type="component" value="Unassembled WGS sequence"/>
</dbReference>
<organism evidence="9 10">
    <name type="scientific">Pseudoleptotrichia goodfellowii F0264</name>
    <dbReference type="NCBI Taxonomy" id="596323"/>
    <lineage>
        <taxon>Bacteria</taxon>
        <taxon>Fusobacteriati</taxon>
        <taxon>Fusobacteriota</taxon>
        <taxon>Fusobacteriia</taxon>
        <taxon>Fusobacteriales</taxon>
        <taxon>Leptotrichiaceae</taxon>
        <taxon>Pseudoleptotrichia</taxon>
    </lineage>
</organism>
<comment type="caution">
    <text evidence="9">The sequence shown here is derived from an EMBL/GenBank/DDBJ whole genome shotgun (WGS) entry which is preliminary data.</text>
</comment>
<dbReference type="AlphaFoldDB" id="D0GLG0"/>
<reference evidence="9 10" key="1">
    <citation type="submission" date="2009-10" db="EMBL/GenBank/DDBJ databases">
        <authorList>
            <person name="Harkins D.M."/>
            <person name="Madupu R."/>
            <person name="Durkin A.S."/>
            <person name="Torralba M."/>
            <person name="Methe B."/>
            <person name="Sutton G.G."/>
            <person name="Strausberg R.L."/>
            <person name="Nelson K.E."/>
        </authorList>
    </citation>
    <scope>NUCLEOTIDE SEQUENCE [LARGE SCALE GENOMIC DNA]</scope>
    <source>
        <strain evidence="9 10">F0264</strain>
    </source>
</reference>
<evidence type="ECO:0000313" key="10">
    <source>
        <dbReference type="Proteomes" id="UP000004226"/>
    </source>
</evidence>
<evidence type="ECO:0000256" key="4">
    <source>
        <dbReference type="ARBA" id="ARBA00022692"/>
    </source>
</evidence>
<dbReference type="PANTHER" id="PTHR43163">
    <property type="entry name" value="DIPEPTIDE TRANSPORT SYSTEM PERMEASE PROTEIN DPPB-RELATED"/>
    <property type="match status" value="1"/>
</dbReference>
<dbReference type="Gene3D" id="1.10.3720.10">
    <property type="entry name" value="MetI-like"/>
    <property type="match status" value="1"/>
</dbReference>
<keyword evidence="3" id="KW-1003">Cell membrane</keyword>
<protein>
    <submittedName>
        <fullName evidence="9">ABC transporter, permease protein</fullName>
    </submittedName>
</protein>
<dbReference type="GO" id="GO:0005886">
    <property type="term" value="C:plasma membrane"/>
    <property type="evidence" value="ECO:0007669"/>
    <property type="project" value="UniProtKB-SubCell"/>
</dbReference>
<comment type="subcellular location">
    <subcellularLocation>
        <location evidence="1 7">Cell membrane</location>
        <topology evidence="1 7">Multi-pass membrane protein</topology>
    </subcellularLocation>
</comment>
<feature type="transmembrane region" description="Helical" evidence="7">
    <location>
        <begin position="172"/>
        <end position="191"/>
    </location>
</feature>
<feature type="domain" description="ABC transmembrane type-1" evidence="8">
    <location>
        <begin position="94"/>
        <end position="291"/>
    </location>
</feature>
<evidence type="ECO:0000256" key="2">
    <source>
        <dbReference type="ARBA" id="ARBA00022448"/>
    </source>
</evidence>
<dbReference type="eggNOG" id="COG0601">
    <property type="taxonomic scope" value="Bacteria"/>
</dbReference>
<feature type="transmembrane region" description="Helical" evidence="7">
    <location>
        <begin position="5"/>
        <end position="23"/>
    </location>
</feature>
<evidence type="ECO:0000256" key="1">
    <source>
        <dbReference type="ARBA" id="ARBA00004651"/>
    </source>
</evidence>
<dbReference type="InterPro" id="IPR035906">
    <property type="entry name" value="MetI-like_sf"/>
</dbReference>
<comment type="similarity">
    <text evidence="7">Belongs to the binding-protein-dependent transport system permease family.</text>
</comment>
<dbReference type="InterPro" id="IPR045621">
    <property type="entry name" value="BPD_transp_1_N"/>
</dbReference>
<evidence type="ECO:0000256" key="3">
    <source>
        <dbReference type="ARBA" id="ARBA00022475"/>
    </source>
</evidence>
<keyword evidence="2 7" id="KW-0813">Transport</keyword>
<dbReference type="EMBL" id="ADAD01000117">
    <property type="protein sequence ID" value="EEY35046.1"/>
    <property type="molecule type" value="Genomic_DNA"/>
</dbReference>
<keyword evidence="4 7" id="KW-0812">Transmembrane</keyword>
<evidence type="ECO:0000256" key="7">
    <source>
        <dbReference type="RuleBase" id="RU363032"/>
    </source>
</evidence>
<dbReference type="CDD" id="cd06261">
    <property type="entry name" value="TM_PBP2"/>
    <property type="match status" value="1"/>
</dbReference>
<evidence type="ECO:0000259" key="8">
    <source>
        <dbReference type="PROSITE" id="PS50928"/>
    </source>
</evidence>
<evidence type="ECO:0000313" key="9">
    <source>
        <dbReference type="EMBL" id="EEY35046.1"/>
    </source>
</evidence>
<dbReference type="GO" id="GO:0055085">
    <property type="term" value="P:transmembrane transport"/>
    <property type="evidence" value="ECO:0007669"/>
    <property type="project" value="InterPro"/>
</dbReference>
<keyword evidence="10" id="KW-1185">Reference proteome</keyword>
<gene>
    <name evidence="9" type="primary">oppB</name>
    <name evidence="9" type="ORF">HMPREF0554_0864</name>
</gene>
<evidence type="ECO:0000256" key="6">
    <source>
        <dbReference type="ARBA" id="ARBA00023136"/>
    </source>
</evidence>
<dbReference type="SUPFAM" id="SSF161098">
    <property type="entry name" value="MetI-like"/>
    <property type="match status" value="1"/>
</dbReference>
<dbReference type="PROSITE" id="PS50928">
    <property type="entry name" value="ABC_TM1"/>
    <property type="match status" value="1"/>
</dbReference>
<name>D0GLG0_9FUSO</name>
<feature type="transmembrane region" description="Helical" evidence="7">
    <location>
        <begin position="222"/>
        <end position="248"/>
    </location>
</feature>